<dbReference type="AlphaFoldDB" id="A0A737NX34"/>
<dbReference type="EMBL" id="DAATFQ010000027">
    <property type="protein sequence ID" value="HAE8353071.1"/>
    <property type="molecule type" value="Genomic_DNA"/>
</dbReference>
<protein>
    <submittedName>
        <fullName evidence="1">Uncharacterized protein</fullName>
    </submittedName>
</protein>
<proteinExistence type="predicted"/>
<reference evidence="1" key="2">
    <citation type="submission" date="2018-07" db="EMBL/GenBank/DDBJ databases">
        <authorList>
            <consortium name="NCBI Pathogen Detection Project"/>
        </authorList>
    </citation>
    <scope>NUCLEOTIDE SEQUENCE</scope>
    <source>
        <strain evidence="1">6221-69</strain>
    </source>
</reference>
<reference evidence="1" key="1">
    <citation type="journal article" date="2018" name="Genome Biol.">
        <title>SKESA: strategic k-mer extension for scrupulous assemblies.</title>
        <authorList>
            <person name="Souvorov A."/>
            <person name="Agarwala R."/>
            <person name="Lipman D.J."/>
        </authorList>
    </citation>
    <scope>NUCLEOTIDE SEQUENCE</scope>
    <source>
        <strain evidence="1">6221-69</strain>
    </source>
</reference>
<gene>
    <name evidence="1" type="ORF">GND53_003905</name>
</gene>
<comment type="caution">
    <text evidence="1">The sequence shown here is derived from an EMBL/GenBank/DDBJ whole genome shotgun (WGS) entry which is preliminary data.</text>
</comment>
<name>A0A737NX34_SALHO</name>
<accession>A0A737NX34</accession>
<evidence type="ECO:0000313" key="1">
    <source>
        <dbReference type="EMBL" id="HAE8353071.1"/>
    </source>
</evidence>
<sequence>MKIRLTPEDSSRLLPATACFLRRAAVLPAKIYLIRSTERPEMFPAEPFPVAEFTYPQITARDLSIKLQPIY</sequence>
<organism evidence="1">
    <name type="scientific">Salmonella enterica subsp. houtenae serovar 44:z4,z24:-</name>
    <dbReference type="NCBI Taxonomy" id="1967610"/>
    <lineage>
        <taxon>Bacteria</taxon>
        <taxon>Pseudomonadati</taxon>
        <taxon>Pseudomonadota</taxon>
        <taxon>Gammaproteobacteria</taxon>
        <taxon>Enterobacterales</taxon>
        <taxon>Enterobacteriaceae</taxon>
        <taxon>Salmonella</taxon>
    </lineage>
</organism>